<evidence type="ECO:0000313" key="2">
    <source>
        <dbReference type="Proteomes" id="UP000509594"/>
    </source>
</evidence>
<keyword evidence="2" id="KW-1185">Reference proteome</keyword>
<gene>
    <name evidence="1" type="ORF">HWN40_05620</name>
</gene>
<protein>
    <submittedName>
        <fullName evidence="1">Uncharacterized protein</fullName>
    </submittedName>
</protein>
<sequence>MELEKQDMDKIVAVVAARYFAQQEWKWVDLRNDVSVIRKAYDDLKEQYDAYPYMSLDWYVSNSATKNIHMCERWEELTDLIGFLEDYGEYFDFLVRDARKSFCITSTDGELGPEQKNAIAVARRLRYNVFVFRVDVPESIGFELLQVGGGL</sequence>
<dbReference type="RefSeq" id="WP_176964815.1">
    <property type="nucleotide sequence ID" value="NZ_CP058215.1"/>
</dbReference>
<dbReference type="KEGG" id="mzi:HWN40_05620"/>
<accession>A0A7D5E7P6</accession>
<dbReference type="AlphaFoldDB" id="A0A7D5E7P6"/>
<evidence type="ECO:0000313" key="1">
    <source>
        <dbReference type="EMBL" id="QLC49759.1"/>
    </source>
</evidence>
<dbReference type="OrthoDB" id="123463at2157"/>
<name>A0A7D5E7P6_9EURY</name>
<dbReference type="Proteomes" id="UP000509594">
    <property type="component" value="Chromosome"/>
</dbReference>
<dbReference type="GeneID" id="55821133"/>
<dbReference type="EMBL" id="CP058215">
    <property type="protein sequence ID" value="QLC49759.1"/>
    <property type="molecule type" value="Genomic_DNA"/>
</dbReference>
<reference evidence="1 2" key="1">
    <citation type="submission" date="2020-06" db="EMBL/GenBank/DDBJ databases">
        <title>Methanolobus halotolerans sp. nov., isolated from a saline lake Tus in Siberia.</title>
        <authorList>
            <person name="Shen Y."/>
            <person name="Chen S.-C."/>
            <person name="Lai M.-C."/>
            <person name="Huang H.-H."/>
            <person name="Chiu H.-H."/>
            <person name="Tang S.-L."/>
            <person name="Rogozin D.Y."/>
            <person name="Degermendzhy A.G."/>
        </authorList>
    </citation>
    <scope>NUCLEOTIDE SEQUENCE [LARGE SCALE GENOMIC DNA]</scope>
    <source>
        <strain evidence="1 2">DSM 21339</strain>
    </source>
</reference>
<proteinExistence type="predicted"/>
<organism evidence="1 2">
    <name type="scientific">Methanolobus zinderi</name>
    <dbReference type="NCBI Taxonomy" id="536044"/>
    <lineage>
        <taxon>Archaea</taxon>
        <taxon>Methanobacteriati</taxon>
        <taxon>Methanobacteriota</taxon>
        <taxon>Stenosarchaea group</taxon>
        <taxon>Methanomicrobia</taxon>
        <taxon>Methanosarcinales</taxon>
        <taxon>Methanosarcinaceae</taxon>
        <taxon>Methanolobus</taxon>
    </lineage>
</organism>